<dbReference type="RefSeq" id="WP_125987527.1">
    <property type="nucleotide sequence ID" value="NZ_CP046640.1"/>
</dbReference>
<sequence>MFRDKDQIKQILKDVQANKLSIENAMEDIYDCGYHDIGIAKIDHNRDRRRGFPEVVLAEGKTSEQVVKIMESLAEYHSNILATRAEPETYELVKQIIPEVKYNKLGRVIILERRPLPRKGSVVVVCAGTSDLPVVEEACETALIMGNEVKKLRDVGVAGVHRLLDNLDILHQARVIIVVAGMDGALPSVVAGLVDKPVIAVPTSVGYGASFNGLAPLLTMLNSCAAGIGVVNIDNGFGAAYLANSINKMGI</sequence>
<keyword evidence="3" id="KW-1185">Reference proteome</keyword>
<dbReference type="Proteomes" id="UP000665020">
    <property type="component" value="Chromosome"/>
</dbReference>
<dbReference type="NCBIfam" id="NF033503">
    <property type="entry name" value="LarB"/>
    <property type="match status" value="1"/>
</dbReference>
<protein>
    <submittedName>
        <fullName evidence="2">Nickel pincer cofactor biosynthesis protein LarB</fullName>
    </submittedName>
</protein>
<dbReference type="InterPro" id="IPR000031">
    <property type="entry name" value="PurE_dom"/>
</dbReference>
<gene>
    <name evidence="2" type="primary">larB</name>
    <name evidence="2" type="ORF">GM661_01615</name>
</gene>
<dbReference type="GO" id="GO:0006189">
    <property type="term" value="P:'de novo' IMP biosynthetic process"/>
    <property type="evidence" value="ECO:0007669"/>
    <property type="project" value="InterPro"/>
</dbReference>
<dbReference type="PANTHER" id="PTHR43064:SF1">
    <property type="entry name" value="SLL1489 PROTEIN"/>
    <property type="match status" value="1"/>
</dbReference>
<dbReference type="SUPFAM" id="SSF52255">
    <property type="entry name" value="N5-CAIR mutase (phosphoribosylaminoimidazole carboxylase, PurE)"/>
    <property type="match status" value="1"/>
</dbReference>
<feature type="domain" description="PurE" evidence="1">
    <location>
        <begin position="120"/>
        <end position="249"/>
    </location>
</feature>
<dbReference type="EMBL" id="CP046640">
    <property type="protein sequence ID" value="QTL96761.1"/>
    <property type="molecule type" value="Genomic_DNA"/>
</dbReference>
<dbReference type="Gene3D" id="3.40.50.1970">
    <property type="match status" value="1"/>
</dbReference>
<dbReference type="KEGG" id="ifn:GM661_01615"/>
<dbReference type="GO" id="GO:0016787">
    <property type="term" value="F:hydrolase activity"/>
    <property type="evidence" value="ECO:0007669"/>
    <property type="project" value="InterPro"/>
</dbReference>
<proteinExistence type="predicted"/>
<evidence type="ECO:0000259" key="1">
    <source>
        <dbReference type="SMART" id="SM01001"/>
    </source>
</evidence>
<dbReference type="Pfam" id="PF00731">
    <property type="entry name" value="AIRC"/>
    <property type="match status" value="1"/>
</dbReference>
<evidence type="ECO:0000313" key="3">
    <source>
        <dbReference type="Proteomes" id="UP000665020"/>
    </source>
</evidence>
<dbReference type="AlphaFoldDB" id="A0A8A7K606"/>
<dbReference type="SMART" id="SM01001">
    <property type="entry name" value="AIRC"/>
    <property type="match status" value="1"/>
</dbReference>
<name>A0A8A7K606_9FIRM</name>
<evidence type="ECO:0000313" key="2">
    <source>
        <dbReference type="EMBL" id="QTL96761.1"/>
    </source>
</evidence>
<accession>A0A8A7K606</accession>
<dbReference type="PANTHER" id="PTHR43064">
    <property type="entry name" value="PHOSPHORIBOSYLAMINOIMIDAZOLE CARBOXYLASE-RELATED"/>
    <property type="match status" value="1"/>
</dbReference>
<organism evidence="2 3">
    <name type="scientific">Iocasia fonsfrigidae</name>
    <dbReference type="NCBI Taxonomy" id="2682810"/>
    <lineage>
        <taxon>Bacteria</taxon>
        <taxon>Bacillati</taxon>
        <taxon>Bacillota</taxon>
        <taxon>Clostridia</taxon>
        <taxon>Halanaerobiales</taxon>
        <taxon>Halanaerobiaceae</taxon>
        <taxon>Iocasia</taxon>
    </lineage>
</organism>
<dbReference type="InterPro" id="IPR039476">
    <property type="entry name" value="P2CMN_synthase_LarB"/>
</dbReference>
<reference evidence="2" key="1">
    <citation type="submission" date="2019-12" db="EMBL/GenBank/DDBJ databases">
        <authorList>
            <person name="zhang j."/>
            <person name="sun C.M."/>
        </authorList>
    </citation>
    <scope>NUCLEOTIDE SEQUENCE</scope>
    <source>
        <strain evidence="2">NS-1</strain>
    </source>
</reference>